<name>A0ABW5X754_9FLAO</name>
<dbReference type="Pfam" id="PF13595">
    <property type="entry name" value="DUF4138"/>
    <property type="match status" value="1"/>
</dbReference>
<dbReference type="RefSeq" id="WP_251740858.1">
    <property type="nucleotide sequence ID" value="NZ_JBHUOJ010000027.1"/>
</dbReference>
<comment type="caution">
    <text evidence="1">The sequence shown here is derived from an EMBL/GenBank/DDBJ whole genome shotgun (WGS) entry which is preliminary data.</text>
</comment>
<evidence type="ECO:0000313" key="1">
    <source>
        <dbReference type="EMBL" id="MFD2834083.1"/>
    </source>
</evidence>
<evidence type="ECO:0000313" key="2">
    <source>
        <dbReference type="Proteomes" id="UP001597438"/>
    </source>
</evidence>
<proteinExistence type="predicted"/>
<keyword evidence="2" id="KW-1185">Reference proteome</keyword>
<organism evidence="1 2">
    <name type="scientific">Christiangramia antarctica</name>
    <dbReference type="NCBI Taxonomy" id="2058158"/>
    <lineage>
        <taxon>Bacteria</taxon>
        <taxon>Pseudomonadati</taxon>
        <taxon>Bacteroidota</taxon>
        <taxon>Flavobacteriia</taxon>
        <taxon>Flavobacteriales</taxon>
        <taxon>Flavobacteriaceae</taxon>
        <taxon>Christiangramia</taxon>
    </lineage>
</organism>
<dbReference type="EMBL" id="JBHUOJ010000027">
    <property type="protein sequence ID" value="MFD2834083.1"/>
    <property type="molecule type" value="Genomic_DNA"/>
</dbReference>
<reference evidence="2" key="1">
    <citation type="journal article" date="2019" name="Int. J. Syst. Evol. Microbiol.">
        <title>The Global Catalogue of Microorganisms (GCM) 10K type strain sequencing project: providing services to taxonomists for standard genome sequencing and annotation.</title>
        <authorList>
            <consortium name="The Broad Institute Genomics Platform"/>
            <consortium name="The Broad Institute Genome Sequencing Center for Infectious Disease"/>
            <person name="Wu L."/>
            <person name="Ma J."/>
        </authorList>
    </citation>
    <scope>NUCLEOTIDE SEQUENCE [LARGE SCALE GENOMIC DNA]</scope>
    <source>
        <strain evidence="2">KCTC 52925</strain>
    </source>
</reference>
<sequence>MKNSLILSIILIFPFAIVNAQVQGFHNSKDSRLDTIFANDTKNVALFFPEPIQQGIAGSDNFVLTYNREKEQTFALLQATPGKESNLLFISNSGSIFSYIVKYSEELQNLNYFIEKSGSIGNVNRVVAKPENVEIETDSPLNTQIKPSLNDRLYFQKFSSYLLNKNIKSGMLRKRNEKVVIKLENIVFHKEHLYFVMEIQNRSAIDYEVNFLKVSVKTRKNEKRKSMQNLVLDPIFKYDMPNKIGVGESARFVYVMPKFSIADDKLVILDLNEKNGERNMKLKIKQRFINNPNFY</sequence>
<protein>
    <submittedName>
        <fullName evidence="1">DUF4138 domain-containing protein</fullName>
    </submittedName>
</protein>
<gene>
    <name evidence="1" type="ORF">ACFSYS_12365</name>
</gene>
<dbReference type="Proteomes" id="UP001597438">
    <property type="component" value="Unassembled WGS sequence"/>
</dbReference>
<accession>A0ABW5X754</accession>
<dbReference type="InterPro" id="IPR022298">
    <property type="entry name" value="Conjug_transposon_TraN"/>
</dbReference>